<keyword evidence="9" id="KW-0067">ATP-binding</keyword>
<evidence type="ECO:0000256" key="6">
    <source>
        <dbReference type="ARBA" id="ARBA00022801"/>
    </source>
</evidence>
<evidence type="ECO:0000256" key="9">
    <source>
        <dbReference type="RuleBase" id="RU003651"/>
    </source>
</evidence>
<evidence type="ECO:0000259" key="12">
    <source>
        <dbReference type="Pfam" id="PF01434"/>
    </source>
</evidence>
<comment type="caution">
    <text evidence="14">The sequence shown here is derived from an EMBL/GenBank/DDBJ whole genome shotgun (WGS) entry which is preliminary data.</text>
</comment>
<evidence type="ECO:0000256" key="5">
    <source>
        <dbReference type="ARBA" id="ARBA00022723"/>
    </source>
</evidence>
<comment type="similarity">
    <text evidence="9">Belongs to the AAA ATPase family.</text>
</comment>
<dbReference type="PANTHER" id="PTHR23076:SF97">
    <property type="entry name" value="ATP-DEPENDENT ZINC METALLOPROTEASE YME1L1"/>
    <property type="match status" value="1"/>
</dbReference>
<evidence type="ECO:0000256" key="7">
    <source>
        <dbReference type="ARBA" id="ARBA00022833"/>
    </source>
</evidence>
<dbReference type="Pfam" id="PF00004">
    <property type="entry name" value="AAA"/>
    <property type="match status" value="1"/>
</dbReference>
<name>A0ABQ9EUB0_TEGGR</name>
<protein>
    <submittedName>
        <fullName evidence="14">Uncharacterized protein</fullName>
    </submittedName>
</protein>
<evidence type="ECO:0000256" key="10">
    <source>
        <dbReference type="SAM" id="MobiDB-lite"/>
    </source>
</evidence>
<comment type="similarity">
    <text evidence="2">In the C-terminal section; belongs to the peptidase M41 family.</text>
</comment>
<keyword evidence="6" id="KW-0378">Hydrolase</keyword>
<evidence type="ECO:0000313" key="14">
    <source>
        <dbReference type="EMBL" id="KAJ8307541.1"/>
    </source>
</evidence>
<dbReference type="Gene3D" id="1.20.58.760">
    <property type="entry name" value="Peptidase M41"/>
    <property type="match status" value="1"/>
</dbReference>
<dbReference type="Pfam" id="PF17862">
    <property type="entry name" value="AAA_lid_3"/>
    <property type="match status" value="1"/>
</dbReference>
<dbReference type="SUPFAM" id="SSF52540">
    <property type="entry name" value="P-loop containing nucleoside triphosphate hydrolases"/>
    <property type="match status" value="1"/>
</dbReference>
<comment type="cofactor">
    <cofactor evidence="1">
        <name>Zn(2+)</name>
        <dbReference type="ChEBI" id="CHEBI:29105"/>
    </cofactor>
</comment>
<reference evidence="14 15" key="1">
    <citation type="submission" date="2022-12" db="EMBL/GenBank/DDBJ databases">
        <title>Chromosome-level genome of Tegillarca granosa.</title>
        <authorList>
            <person name="Kim J."/>
        </authorList>
    </citation>
    <scope>NUCLEOTIDE SEQUENCE [LARGE SCALE GENOMIC DNA]</scope>
    <source>
        <strain evidence="14">Teg-2019</strain>
        <tissue evidence="14">Adductor muscle</tissue>
    </source>
</reference>
<keyword evidence="9" id="KW-0547">Nucleotide-binding</keyword>
<dbReference type="EMBL" id="JARBDR010000793">
    <property type="protein sequence ID" value="KAJ8307541.1"/>
    <property type="molecule type" value="Genomic_DNA"/>
</dbReference>
<dbReference type="Gene3D" id="1.10.8.60">
    <property type="match status" value="1"/>
</dbReference>
<feature type="domain" description="AAA ATPase AAA+ lid" evidence="13">
    <location>
        <begin position="236"/>
        <end position="278"/>
    </location>
</feature>
<evidence type="ECO:0000256" key="4">
    <source>
        <dbReference type="ARBA" id="ARBA00022670"/>
    </source>
</evidence>
<feature type="region of interest" description="Disordered" evidence="10">
    <location>
        <begin position="35"/>
        <end position="61"/>
    </location>
</feature>
<dbReference type="InterPro" id="IPR003960">
    <property type="entry name" value="ATPase_AAA_CS"/>
</dbReference>
<dbReference type="SUPFAM" id="SSF140990">
    <property type="entry name" value="FtsH protease domain-like"/>
    <property type="match status" value="1"/>
</dbReference>
<evidence type="ECO:0000256" key="2">
    <source>
        <dbReference type="ARBA" id="ARBA00010044"/>
    </source>
</evidence>
<evidence type="ECO:0000256" key="8">
    <source>
        <dbReference type="ARBA" id="ARBA00023049"/>
    </source>
</evidence>
<dbReference type="InterPro" id="IPR041569">
    <property type="entry name" value="AAA_lid_3"/>
</dbReference>
<gene>
    <name evidence="14" type="ORF">KUTeg_015625</name>
</gene>
<feature type="compositionally biased region" description="Basic and acidic residues" evidence="10">
    <location>
        <begin position="38"/>
        <end position="52"/>
    </location>
</feature>
<sequence length="368" mass="41219">MFSLSGLQPQILTAVSEIASLINLPRVCVSMPTRKQHTNTEKQVHSQVHEENTTSEDFQSHRSKYQTNTVYQALVYGIQSYTDSYRLQYSIYSPSTSKNEDVLKHTSNEDFVKNETASHTSNAKATTMLSQVEIEKIILEESDKDWDKNLKLIQRWCIIGGTTRNRQDFISKSCCRFNQSKGVIIIGATNRLEDIDKAVLRPGRFDVQVKVHIPDLKERVDILELYLGKVVASKSIDVLSIARGTPSFTGADLESLVNKAALRAAFLGDTAITMEHIEFAKDNILMGPAKKNKIDNVKSLQNTAIHEGGHTVVAYYTKHADPLNKVTIIPRGQALGFVGVRYYQEGNKGTQSKVDKEIDKLLQVCVND</sequence>
<dbReference type="Pfam" id="PF01434">
    <property type="entry name" value="Peptidase_M41"/>
    <property type="match status" value="1"/>
</dbReference>
<feature type="domain" description="ATPase AAA-type core" evidence="11">
    <location>
        <begin position="177"/>
        <end position="211"/>
    </location>
</feature>
<keyword evidence="5" id="KW-0479">Metal-binding</keyword>
<keyword evidence="15" id="KW-1185">Reference proteome</keyword>
<keyword evidence="4" id="KW-0645">Protease</keyword>
<evidence type="ECO:0000259" key="11">
    <source>
        <dbReference type="Pfam" id="PF00004"/>
    </source>
</evidence>
<proteinExistence type="inferred from homology"/>
<comment type="similarity">
    <text evidence="3">In the N-terminal section; belongs to the AAA ATPase family.</text>
</comment>
<dbReference type="Gene3D" id="3.40.50.300">
    <property type="entry name" value="P-loop containing nucleotide triphosphate hydrolases"/>
    <property type="match status" value="1"/>
</dbReference>
<dbReference type="InterPro" id="IPR037219">
    <property type="entry name" value="Peptidase_M41-like"/>
</dbReference>
<feature type="domain" description="Peptidase M41" evidence="12">
    <location>
        <begin position="300"/>
        <end position="343"/>
    </location>
</feature>
<dbReference type="InterPro" id="IPR003959">
    <property type="entry name" value="ATPase_AAA_core"/>
</dbReference>
<evidence type="ECO:0000256" key="1">
    <source>
        <dbReference type="ARBA" id="ARBA00001947"/>
    </source>
</evidence>
<dbReference type="PANTHER" id="PTHR23076">
    <property type="entry name" value="METALLOPROTEASE M41 FTSH"/>
    <property type="match status" value="1"/>
</dbReference>
<dbReference type="InterPro" id="IPR000642">
    <property type="entry name" value="Peptidase_M41"/>
</dbReference>
<organism evidence="14 15">
    <name type="scientific">Tegillarca granosa</name>
    <name type="common">Malaysian cockle</name>
    <name type="synonym">Anadara granosa</name>
    <dbReference type="NCBI Taxonomy" id="220873"/>
    <lineage>
        <taxon>Eukaryota</taxon>
        <taxon>Metazoa</taxon>
        <taxon>Spiralia</taxon>
        <taxon>Lophotrochozoa</taxon>
        <taxon>Mollusca</taxon>
        <taxon>Bivalvia</taxon>
        <taxon>Autobranchia</taxon>
        <taxon>Pteriomorphia</taxon>
        <taxon>Arcoida</taxon>
        <taxon>Arcoidea</taxon>
        <taxon>Arcidae</taxon>
        <taxon>Tegillarca</taxon>
    </lineage>
</organism>
<keyword evidence="7" id="KW-0862">Zinc</keyword>
<keyword evidence="8" id="KW-0482">Metalloprotease</keyword>
<accession>A0ABQ9EUB0</accession>
<evidence type="ECO:0000313" key="15">
    <source>
        <dbReference type="Proteomes" id="UP001217089"/>
    </source>
</evidence>
<evidence type="ECO:0000259" key="13">
    <source>
        <dbReference type="Pfam" id="PF17862"/>
    </source>
</evidence>
<dbReference type="InterPro" id="IPR027417">
    <property type="entry name" value="P-loop_NTPase"/>
</dbReference>
<dbReference type="Proteomes" id="UP001217089">
    <property type="component" value="Unassembled WGS sequence"/>
</dbReference>
<dbReference type="PROSITE" id="PS00674">
    <property type="entry name" value="AAA"/>
    <property type="match status" value="1"/>
</dbReference>
<evidence type="ECO:0000256" key="3">
    <source>
        <dbReference type="ARBA" id="ARBA00010550"/>
    </source>
</evidence>